<sequence length="140" mass="16623">MIFNDRPMESKRKFYPLQDLEVYRLARKLSSMAWEIYQRLNFQQRKVWGDQMLEAVDSVGANVAEGYGRFHYLEKIRFYYISRASLSEGVEHWIDLGFERGIVSDPEFELFHKIRNDVQIKLNNMIKATYSAKNQSKGDD</sequence>
<dbReference type="InterPro" id="IPR012657">
    <property type="entry name" value="23S_rRNA-intervening_sequence"/>
</dbReference>
<accession>A0A4R6TA64</accession>
<organism evidence="1 2">
    <name type="scientific">Algoriphagus boseongensis</name>
    <dbReference type="NCBI Taxonomy" id="1442587"/>
    <lineage>
        <taxon>Bacteria</taxon>
        <taxon>Pseudomonadati</taxon>
        <taxon>Bacteroidota</taxon>
        <taxon>Cytophagia</taxon>
        <taxon>Cytophagales</taxon>
        <taxon>Cyclobacteriaceae</taxon>
        <taxon>Algoriphagus</taxon>
    </lineage>
</organism>
<comment type="caution">
    <text evidence="1">The sequence shown here is derived from an EMBL/GenBank/DDBJ whole genome shotgun (WGS) entry which is preliminary data.</text>
</comment>
<dbReference type="Pfam" id="PF05635">
    <property type="entry name" value="23S_rRNA_IVP"/>
    <property type="match status" value="1"/>
</dbReference>
<name>A0A4R6TA64_9BACT</name>
<dbReference type="EMBL" id="SNYF01000005">
    <property type="protein sequence ID" value="TDQ18314.1"/>
    <property type="molecule type" value="Genomic_DNA"/>
</dbReference>
<proteinExistence type="predicted"/>
<dbReference type="PANTHER" id="PTHR38471">
    <property type="entry name" value="FOUR HELIX BUNDLE PROTEIN"/>
    <property type="match status" value="1"/>
</dbReference>
<dbReference type="AlphaFoldDB" id="A0A4R6TA64"/>
<dbReference type="Proteomes" id="UP000294535">
    <property type="component" value="Unassembled WGS sequence"/>
</dbReference>
<dbReference type="Gene3D" id="1.20.1440.60">
    <property type="entry name" value="23S rRNA-intervening sequence"/>
    <property type="match status" value="1"/>
</dbReference>
<dbReference type="PANTHER" id="PTHR38471:SF2">
    <property type="entry name" value="FOUR HELIX BUNDLE PROTEIN"/>
    <property type="match status" value="1"/>
</dbReference>
<keyword evidence="2" id="KW-1185">Reference proteome</keyword>
<protein>
    <submittedName>
        <fullName evidence="1">Four helix bundle protein</fullName>
    </submittedName>
</protein>
<dbReference type="NCBIfam" id="TIGR02436">
    <property type="entry name" value="four helix bundle protein"/>
    <property type="match status" value="1"/>
</dbReference>
<dbReference type="InterPro" id="IPR036583">
    <property type="entry name" value="23S_rRNA_IVS_sf"/>
</dbReference>
<dbReference type="SUPFAM" id="SSF158446">
    <property type="entry name" value="IVS-encoded protein-like"/>
    <property type="match status" value="1"/>
</dbReference>
<evidence type="ECO:0000313" key="1">
    <source>
        <dbReference type="EMBL" id="TDQ18314.1"/>
    </source>
</evidence>
<gene>
    <name evidence="1" type="ORF">DFQ04_0113</name>
</gene>
<reference evidence="1 2" key="1">
    <citation type="submission" date="2019-03" db="EMBL/GenBank/DDBJ databases">
        <title>Genomic Encyclopedia of Type Strains, Phase III (KMG-III): the genomes of soil and plant-associated and newly described type strains.</title>
        <authorList>
            <person name="Whitman W."/>
        </authorList>
    </citation>
    <scope>NUCLEOTIDE SEQUENCE [LARGE SCALE GENOMIC DNA]</scope>
    <source>
        <strain evidence="1 2">CECT 8446</strain>
    </source>
</reference>
<evidence type="ECO:0000313" key="2">
    <source>
        <dbReference type="Proteomes" id="UP000294535"/>
    </source>
</evidence>